<dbReference type="Proteomes" id="UP000037696">
    <property type="component" value="Unassembled WGS sequence"/>
</dbReference>
<reference evidence="1 2" key="1">
    <citation type="submission" date="2015-08" db="EMBL/GenBank/DDBJ databases">
        <title>Genome sequencing of Penicillium nordicum.</title>
        <authorList>
            <person name="Nguyen H.D."/>
            <person name="Seifert K.A."/>
        </authorList>
    </citation>
    <scope>NUCLEOTIDE SEQUENCE [LARGE SCALE GENOMIC DNA]</scope>
    <source>
        <strain evidence="1 2">DAOMC 185683</strain>
    </source>
</reference>
<dbReference type="AlphaFoldDB" id="A0A0M8P5V1"/>
<comment type="caution">
    <text evidence="1">The sequence shown here is derived from an EMBL/GenBank/DDBJ whole genome shotgun (WGS) entry which is preliminary data.</text>
</comment>
<name>A0A0M8P5V1_9EURO</name>
<dbReference type="EMBL" id="LHQQ01000066">
    <property type="protein sequence ID" value="KOS44157.1"/>
    <property type="molecule type" value="Genomic_DNA"/>
</dbReference>
<keyword evidence="2" id="KW-1185">Reference proteome</keyword>
<evidence type="ECO:0000313" key="2">
    <source>
        <dbReference type="Proteomes" id="UP000037696"/>
    </source>
</evidence>
<sequence length="547" mass="63167">MGIEGYRGYPEPYDGRRYYHVVPSTFRFFKDLPFPLFRSSPLRTNISLTPLRYLSSWQALSFSPRTYQSTREETYRELARRYPSVRYQVGRACAAAWCTDLYKELDLLPDASIAEEARNAAGDADIYKIIMLAPQRWAVMDDFTRSVNLENPQAPAFLNGNMKPRRALARRVLPPKNLPDTTADDIDIEEDGYIGLKEKISKADRDAILGPGAKLGPGGSEHLWMPLPPDLPVLDKCLPTQMAAWEGNVDRYARLMHPRRLRTETEYNCILRGIYHHTSFARWWAYQLETNSRRRRIILPGKLLTEGNERECREIRTAINARKIMNNDISDLDDDSDCLPWLIWWPVRPHENTLRELVSKCPSMRHQIAITAILCNYKSLFRSLKPPPRESFFEAAKQSRNPFYLIYLEEFVRERSIGSREISEFGPYDTTVEASLQPDLEPRDSFAHSSIQFSDMIVPWGQHPRDEWGSPGIYGGQPADPGVVERYMWLSLETAQKIEDESSGIYNDSADTGYLYIEDDDPENELWLKLSRPSKWKTGRMKASYIA</sequence>
<dbReference type="OrthoDB" id="4360026at2759"/>
<accession>A0A0M8P5V1</accession>
<gene>
    <name evidence="1" type="ORF">ACN38_g4891</name>
</gene>
<evidence type="ECO:0000313" key="1">
    <source>
        <dbReference type="EMBL" id="KOS44157.1"/>
    </source>
</evidence>
<organism evidence="1 2">
    <name type="scientific">Penicillium nordicum</name>
    <dbReference type="NCBI Taxonomy" id="229535"/>
    <lineage>
        <taxon>Eukaryota</taxon>
        <taxon>Fungi</taxon>
        <taxon>Dikarya</taxon>
        <taxon>Ascomycota</taxon>
        <taxon>Pezizomycotina</taxon>
        <taxon>Eurotiomycetes</taxon>
        <taxon>Eurotiomycetidae</taxon>
        <taxon>Eurotiales</taxon>
        <taxon>Aspergillaceae</taxon>
        <taxon>Penicillium</taxon>
    </lineage>
</organism>
<proteinExistence type="predicted"/>
<protein>
    <submittedName>
        <fullName evidence="1">Uncharacterized protein</fullName>
    </submittedName>
</protein>